<dbReference type="STRING" id="215250.A0A316YWP9"/>
<dbReference type="PANTHER" id="PTHR43618:SF8">
    <property type="entry name" value="7ALPHA-HYDROXYSTEROID DEHYDROGENASE"/>
    <property type="match status" value="1"/>
</dbReference>
<evidence type="ECO:0000256" key="1">
    <source>
        <dbReference type="ARBA" id="ARBA00006484"/>
    </source>
</evidence>
<dbReference type="InterPro" id="IPR052178">
    <property type="entry name" value="Sec_Metab_Biosynth_SDR"/>
</dbReference>
<dbReference type="RefSeq" id="XP_025381045.1">
    <property type="nucleotide sequence ID" value="XM_025519483.1"/>
</dbReference>
<dbReference type="Pfam" id="PF13561">
    <property type="entry name" value="adh_short_C2"/>
    <property type="match status" value="1"/>
</dbReference>
<keyword evidence="5" id="KW-1185">Reference proteome</keyword>
<dbReference type="OrthoDB" id="2898618at2759"/>
<evidence type="ECO:0000256" key="2">
    <source>
        <dbReference type="ARBA" id="ARBA00022857"/>
    </source>
</evidence>
<dbReference type="PRINTS" id="PR00080">
    <property type="entry name" value="SDRFAMILY"/>
</dbReference>
<dbReference type="SUPFAM" id="SSF51735">
    <property type="entry name" value="NAD(P)-binding Rossmann-fold domains"/>
    <property type="match status" value="1"/>
</dbReference>
<reference evidence="4 5" key="1">
    <citation type="journal article" date="2018" name="Mol. Biol. Evol.">
        <title>Broad Genomic Sampling Reveals a Smut Pathogenic Ancestry of the Fungal Clade Ustilaginomycotina.</title>
        <authorList>
            <person name="Kijpornyongpan T."/>
            <person name="Mondo S.J."/>
            <person name="Barry K."/>
            <person name="Sandor L."/>
            <person name="Lee J."/>
            <person name="Lipzen A."/>
            <person name="Pangilinan J."/>
            <person name="LaButti K."/>
            <person name="Hainaut M."/>
            <person name="Henrissat B."/>
            <person name="Grigoriev I.V."/>
            <person name="Spatafora J.W."/>
            <person name="Aime M.C."/>
        </authorList>
    </citation>
    <scope>NUCLEOTIDE SEQUENCE [LARGE SCALE GENOMIC DNA]</scope>
    <source>
        <strain evidence="4 5">MCA 4198</strain>
    </source>
</reference>
<proteinExistence type="inferred from homology"/>
<comment type="similarity">
    <text evidence="1">Belongs to the short-chain dehydrogenases/reductases (SDR) family.</text>
</comment>
<dbReference type="FunFam" id="3.40.50.720:FF:000084">
    <property type="entry name" value="Short-chain dehydrogenase reductase"/>
    <property type="match status" value="1"/>
</dbReference>
<accession>A0A316YWP9</accession>
<evidence type="ECO:0000313" key="4">
    <source>
        <dbReference type="EMBL" id="PWN93847.1"/>
    </source>
</evidence>
<keyword evidence="2" id="KW-0521">NADP</keyword>
<gene>
    <name evidence="4" type="ORF">FA10DRAFT_248235</name>
</gene>
<dbReference type="GeneID" id="37041399"/>
<dbReference type="PANTHER" id="PTHR43618">
    <property type="entry name" value="7-ALPHA-HYDROXYSTEROID DEHYDROGENASE"/>
    <property type="match status" value="1"/>
</dbReference>
<evidence type="ECO:0000313" key="5">
    <source>
        <dbReference type="Proteomes" id="UP000245768"/>
    </source>
</evidence>
<name>A0A316YWP9_9BASI</name>
<dbReference type="InterPro" id="IPR002347">
    <property type="entry name" value="SDR_fam"/>
</dbReference>
<dbReference type="GO" id="GO:0016491">
    <property type="term" value="F:oxidoreductase activity"/>
    <property type="evidence" value="ECO:0007669"/>
    <property type="project" value="UniProtKB-KW"/>
</dbReference>
<organism evidence="4 5">
    <name type="scientific">Acaromyces ingoldii</name>
    <dbReference type="NCBI Taxonomy" id="215250"/>
    <lineage>
        <taxon>Eukaryota</taxon>
        <taxon>Fungi</taxon>
        <taxon>Dikarya</taxon>
        <taxon>Basidiomycota</taxon>
        <taxon>Ustilaginomycotina</taxon>
        <taxon>Exobasidiomycetes</taxon>
        <taxon>Exobasidiales</taxon>
        <taxon>Cryptobasidiaceae</taxon>
        <taxon>Acaromyces</taxon>
    </lineage>
</organism>
<keyword evidence="3" id="KW-0560">Oxidoreductase</keyword>
<sequence>MPKDAAPDTMPELAATTLFDVSGKVGLVTGGGSGIGKMMAAAYIRNGAKVYIASRKLPELEKQAAALSALSPKGKVNGPACIPLEADISTKAGCDALAKQIKERESQLDILVNNAGLTWGAPLTDFPEAKGWDKTFAMNVKSQFYLTVALLDLLEKGKSNENHASVINIASVAAFSPLAESGLAAPGQGTWSYQPSKAASVHLTRTMANSLAEKFILVNAICPGVFPSRMTAYGLAENKDILEGVQPTGRIGSPQDIGGMALFLSGRAGGHVTGQAIAVDGGQMLQFMPRL</sequence>
<dbReference type="Gene3D" id="3.40.50.720">
    <property type="entry name" value="NAD(P)-binding Rossmann-like Domain"/>
    <property type="match status" value="1"/>
</dbReference>
<dbReference type="PRINTS" id="PR00081">
    <property type="entry name" value="GDHRDH"/>
</dbReference>
<protein>
    <submittedName>
        <fullName evidence="4">Putative NADPH-dependent beta-ketoacyl reductase</fullName>
    </submittedName>
</protein>
<dbReference type="InParanoid" id="A0A316YWP9"/>
<dbReference type="AlphaFoldDB" id="A0A316YWP9"/>
<evidence type="ECO:0000256" key="3">
    <source>
        <dbReference type="ARBA" id="ARBA00023002"/>
    </source>
</evidence>
<dbReference type="EMBL" id="KZ819634">
    <property type="protein sequence ID" value="PWN93847.1"/>
    <property type="molecule type" value="Genomic_DNA"/>
</dbReference>
<dbReference type="Proteomes" id="UP000245768">
    <property type="component" value="Unassembled WGS sequence"/>
</dbReference>
<dbReference type="InterPro" id="IPR036291">
    <property type="entry name" value="NAD(P)-bd_dom_sf"/>
</dbReference>